<dbReference type="InterPro" id="IPR050745">
    <property type="entry name" value="Multifunctional_regulatory"/>
</dbReference>
<keyword evidence="2 3" id="KW-0040">ANK repeat</keyword>
<dbReference type="KEGG" id="ota:OT_ostta14g01250"/>
<dbReference type="Proteomes" id="UP000009170">
    <property type="component" value="Unassembled WGS sequence"/>
</dbReference>
<keyword evidence="5" id="KW-1185">Reference proteome</keyword>
<protein>
    <submittedName>
        <fullName evidence="4">Ankyrin repeat</fullName>
    </submittedName>
</protein>
<evidence type="ECO:0000313" key="4">
    <source>
        <dbReference type="EMBL" id="CEG02047.1"/>
    </source>
</evidence>
<dbReference type="PANTHER" id="PTHR24189">
    <property type="entry name" value="MYOTROPHIN"/>
    <property type="match status" value="1"/>
</dbReference>
<dbReference type="EMBL" id="CAID01000014">
    <property type="protein sequence ID" value="CEG02047.1"/>
    <property type="molecule type" value="Genomic_DNA"/>
</dbReference>
<feature type="repeat" description="ANK" evidence="3">
    <location>
        <begin position="342"/>
        <end position="368"/>
    </location>
</feature>
<feature type="repeat" description="ANK" evidence="3">
    <location>
        <begin position="303"/>
        <end position="334"/>
    </location>
</feature>
<evidence type="ECO:0000256" key="1">
    <source>
        <dbReference type="ARBA" id="ARBA00022737"/>
    </source>
</evidence>
<dbReference type="PANTHER" id="PTHR24189:SF50">
    <property type="entry name" value="ANKYRIN REPEAT AND SOCS BOX PROTEIN 2"/>
    <property type="match status" value="1"/>
</dbReference>
<evidence type="ECO:0000256" key="2">
    <source>
        <dbReference type="ARBA" id="ARBA00023043"/>
    </source>
</evidence>
<dbReference type="PROSITE" id="PS50297">
    <property type="entry name" value="ANK_REP_REGION"/>
    <property type="match status" value="3"/>
</dbReference>
<dbReference type="OrthoDB" id="6718656at2759"/>
<organism evidence="4 5">
    <name type="scientific">Ostreococcus tauri</name>
    <name type="common">Marine green alga</name>
    <dbReference type="NCBI Taxonomy" id="70448"/>
    <lineage>
        <taxon>Eukaryota</taxon>
        <taxon>Viridiplantae</taxon>
        <taxon>Chlorophyta</taxon>
        <taxon>Mamiellophyceae</taxon>
        <taxon>Mamiellales</taxon>
        <taxon>Bathycoccaceae</taxon>
        <taxon>Ostreococcus</taxon>
    </lineage>
</organism>
<dbReference type="RefSeq" id="XP_003082937.2">
    <property type="nucleotide sequence ID" value="XM_003082889.2"/>
</dbReference>
<dbReference type="STRING" id="70448.A0A096PAP1"/>
<dbReference type="GeneID" id="9837858"/>
<dbReference type="AlphaFoldDB" id="A0A096PAP1"/>
<proteinExistence type="predicted"/>
<reference evidence="5" key="1">
    <citation type="journal article" date="2006" name="Proc. Natl. Acad. Sci. U.S.A.">
        <title>Genome analysis of the smallest free-living eukaryote Ostreococcus tauri unveils many unique features.</title>
        <authorList>
            <person name="Derelle E."/>
            <person name="Ferraz C."/>
            <person name="Rombauts S."/>
            <person name="Rouze P."/>
            <person name="Worden A.Z."/>
            <person name="Robbens S."/>
            <person name="Partensky F."/>
            <person name="Degroeve S."/>
            <person name="Echeynie S."/>
            <person name="Cooke R."/>
            <person name="Saeys Y."/>
            <person name="Wuyts J."/>
            <person name="Jabbari K."/>
            <person name="Bowler C."/>
            <person name="Panaud O."/>
            <person name="Piegu B."/>
            <person name="Ball S.G."/>
            <person name="Ral J.-P."/>
            <person name="Bouget F.-Y."/>
            <person name="Piganeau G."/>
            <person name="De Baets B."/>
            <person name="Picard A."/>
            <person name="Delseny M."/>
            <person name="Demaille J."/>
            <person name="Van de Peer Y."/>
            <person name="Moreau H."/>
        </authorList>
    </citation>
    <scope>NUCLEOTIDE SEQUENCE [LARGE SCALE GENOMIC DNA]</scope>
    <source>
        <strain evidence="5">OTTH 0595 / CCAP 157/2 / RCC745</strain>
    </source>
</reference>
<evidence type="ECO:0000256" key="3">
    <source>
        <dbReference type="PROSITE-ProRule" id="PRU00023"/>
    </source>
</evidence>
<accession>A0A096PAP1</accession>
<sequence>MDGRGRGRTTATFAARVRDGGKGVDVVDVVDALERAGGAETEARAAMEDGDFAEAAARYDEALKTLASSDAVESALELRAVRLRFSCFVGLAMACAALGEHERGLANAHAAFGERAFDEDAERTRECLVANAMAQCGLGNVGAGALCVVEAMRRGREGDFGGFPEEATREARLETKTRSTPLDRFVMLTMRLNRTEEDRARIEGALDMLESEGWCVDARDESGYNVLWGALAGARATREAEGTEAGEEVTPVVRMLLERGARANQMYGTSGDSSLHMAVVSGVAGVVEAVLEHGGDVNARDDRGRTALHVACERKLADDERPRVVELLIAAGASNINVRDANGLTPLHVACKHGNDSIVETLLAAGADWRARIPSGESPVMLAYTRAKGSGVIAEILKFVESLEGDAAVVEETELFRRASGANASSSPAERCVREDISLVKWCAREQVLSDTLSSIVNCAPLGKIVIFTADAFDSDVARAAATRAYMESCDFELDDAGETKSPASVAVALYRKYGDVLSSFIRYNQSMFPISLRESFADEKYNTNLPLDVVARAVYAQSRVADASEVAVPSMFSPSTLHSPIFVAFESIMAQTVEPSFGFAPFIVDKARAWMSASVDALVAVTRGGAYVAARAKDDMNIPTEVIVLRDDGAAAPACFVEDAVTMDESSFTKLNANGATLLVELEPGDGPRGTALLELAVDAYDGDVVIVVNARQDEEKTRAILKSRGFVERETRRATTFTAAGRPYGFHTYRKT</sequence>
<name>A0A096PAP1_OSTTA</name>
<gene>
    <name evidence="4" type="ORF">OT_ostta14g01250</name>
</gene>
<dbReference type="SUPFAM" id="SSF48403">
    <property type="entry name" value="Ankyrin repeat"/>
    <property type="match status" value="1"/>
</dbReference>
<reference evidence="4 5" key="2">
    <citation type="journal article" date="2014" name="BMC Genomics">
        <title>An improved genome of the model marine alga Ostreococcus tauri unfolds by assessing Illumina de novo assemblies.</title>
        <authorList>
            <person name="Blanc-Mathieu R."/>
            <person name="Verhelst B."/>
            <person name="Derelle E."/>
            <person name="Rombauts S."/>
            <person name="Bouget F.Y."/>
            <person name="Carre I."/>
            <person name="Chateau A."/>
            <person name="Eyre-Walker A."/>
            <person name="Grimsley N."/>
            <person name="Moreau H."/>
            <person name="Piegu B."/>
            <person name="Rivals E."/>
            <person name="Schackwitz W."/>
            <person name="Van de Peer Y."/>
            <person name="Piganeau G."/>
        </authorList>
    </citation>
    <scope>NUCLEOTIDE SEQUENCE [LARGE SCALE GENOMIC DNA]</scope>
    <source>
        <strain evidence="5">OTTH 0595 / CCAP 157/2 / RCC745</strain>
    </source>
</reference>
<feature type="repeat" description="ANK" evidence="3">
    <location>
        <begin position="270"/>
        <end position="302"/>
    </location>
</feature>
<evidence type="ECO:0000313" key="5">
    <source>
        <dbReference type="Proteomes" id="UP000009170"/>
    </source>
</evidence>
<comment type="caution">
    <text evidence="4">The sequence shown here is derived from an EMBL/GenBank/DDBJ whole genome shotgun (WGS) entry which is preliminary data.</text>
</comment>
<dbReference type="InterPro" id="IPR036770">
    <property type="entry name" value="Ankyrin_rpt-contain_sf"/>
</dbReference>
<dbReference type="Gene3D" id="1.25.40.20">
    <property type="entry name" value="Ankyrin repeat-containing domain"/>
    <property type="match status" value="1"/>
</dbReference>
<keyword evidence="1" id="KW-0677">Repeat</keyword>
<dbReference type="PROSITE" id="PS50088">
    <property type="entry name" value="ANK_REPEAT"/>
    <property type="match status" value="3"/>
</dbReference>
<dbReference type="Pfam" id="PF12796">
    <property type="entry name" value="Ank_2"/>
    <property type="match status" value="1"/>
</dbReference>
<dbReference type="SMART" id="SM00248">
    <property type="entry name" value="ANK"/>
    <property type="match status" value="4"/>
</dbReference>
<dbReference type="InParanoid" id="A0A096PAP1"/>
<dbReference type="InterPro" id="IPR002110">
    <property type="entry name" value="Ankyrin_rpt"/>
</dbReference>